<dbReference type="SUPFAM" id="SSF48452">
    <property type="entry name" value="TPR-like"/>
    <property type="match status" value="1"/>
</dbReference>
<keyword evidence="1" id="KW-0449">Lipoprotein</keyword>
<organism evidence="1 2">
    <name type="scientific">Pontimicrobium aquaticum</name>
    <dbReference type="NCBI Taxonomy" id="2565367"/>
    <lineage>
        <taxon>Bacteria</taxon>
        <taxon>Pseudomonadati</taxon>
        <taxon>Bacteroidota</taxon>
        <taxon>Flavobacteriia</taxon>
        <taxon>Flavobacteriales</taxon>
        <taxon>Flavobacteriaceae</taxon>
        <taxon>Pontimicrobium</taxon>
    </lineage>
</organism>
<evidence type="ECO:0000313" key="2">
    <source>
        <dbReference type="Proteomes" id="UP000307657"/>
    </source>
</evidence>
<dbReference type="InterPro" id="IPR011990">
    <property type="entry name" value="TPR-like_helical_dom_sf"/>
</dbReference>
<evidence type="ECO:0000313" key="1">
    <source>
        <dbReference type="EMBL" id="TJY37817.1"/>
    </source>
</evidence>
<dbReference type="Gene3D" id="1.25.40.390">
    <property type="match status" value="1"/>
</dbReference>
<dbReference type="EMBL" id="SUPL01000001">
    <property type="protein sequence ID" value="TJY37817.1"/>
    <property type="molecule type" value="Genomic_DNA"/>
</dbReference>
<reference evidence="1 2" key="1">
    <citation type="submission" date="2019-04" db="EMBL/GenBank/DDBJ databases">
        <title>Lacinutrix sp. nov., isolated from marine water.</title>
        <authorList>
            <person name="Kim W."/>
        </authorList>
    </citation>
    <scope>NUCLEOTIDE SEQUENCE [LARGE SCALE GENOMIC DNA]</scope>
    <source>
        <strain evidence="1 2">CAU 1491</strain>
    </source>
</reference>
<keyword evidence="2" id="KW-1185">Reference proteome</keyword>
<dbReference type="InterPro" id="IPR041662">
    <property type="entry name" value="SusD-like_2"/>
</dbReference>
<dbReference type="AlphaFoldDB" id="A0A4U0F0C7"/>
<accession>A0A4U0F0C7</accession>
<proteinExistence type="predicted"/>
<dbReference type="Proteomes" id="UP000307657">
    <property type="component" value="Unassembled WGS sequence"/>
</dbReference>
<gene>
    <name evidence="1" type="ORF">E5167_00755</name>
</gene>
<dbReference type="OrthoDB" id="725917at2"/>
<protein>
    <submittedName>
        <fullName evidence="1">SusD/RagB family nutrient-binding outer membrane lipoprotein</fullName>
    </submittedName>
</protein>
<comment type="caution">
    <text evidence="1">The sequence shown here is derived from an EMBL/GenBank/DDBJ whole genome shotgun (WGS) entry which is preliminary data.</text>
</comment>
<dbReference type="RefSeq" id="WP_136840032.1">
    <property type="nucleotide sequence ID" value="NZ_SUPL01000001.1"/>
</dbReference>
<dbReference type="Pfam" id="PF12771">
    <property type="entry name" value="SusD-like_2"/>
    <property type="match status" value="1"/>
</dbReference>
<dbReference type="PROSITE" id="PS51257">
    <property type="entry name" value="PROKAR_LIPOPROTEIN"/>
    <property type="match status" value="1"/>
</dbReference>
<name>A0A4U0F0C7_9FLAO</name>
<sequence>MKNNIIKNLALLICVTVFFSSCETIDYGNTNDDPSGPTKPVTSQLLTAAQSFMPFITVDEKAILYTQHIAEGQYPGWSNYSVLTFNYNGWYIGAMHDLHLIVNLLEDPETAISAVPFGPIENQLAVAKLLRTYYLQYMTDRWGYLPWTEAFQGVANPQPAFDSQESIYNFMFAEVDAALAMLNTSKDGPQGDVLFGGDMDRWETFGNSLKMQLAMRVSDVNPTLAQTKFEQAVASGTLIMDNSDNIEWHYGTDENADSPWEDNFRTREDYVMSVTMIEALRSNLDPRLFKYAEPARDSVFASPNFPGGIDAGYVGAPIGKVNGNVPDYSFITEDIIYEKLTPSPIFTAAQTRLNLAEGALKGWNVGSGTASEHYEAGIQASMDYWGVDSSDTADYIAAHPYNGIEEIAYEKWVSLFLQGPEAWAEWRRLDLPVLTPSPYASDVRIPVRDAYDAAIETNNQENYNAMIAAQGPDDLHTKLWWDVN</sequence>